<dbReference type="AlphaFoldDB" id="A0A328C3R6"/>
<reference evidence="1 2" key="1">
    <citation type="submission" date="2018-05" db="EMBL/GenBank/DDBJ databases">
        <title>Lujinxingia marina gen. nov. sp. nov., a new facultative anaerobic member of the class Deltaproteobacteria, and proposal of Lujinxingaceae fam. nov.</title>
        <authorList>
            <person name="Li C.-M."/>
        </authorList>
    </citation>
    <scope>NUCLEOTIDE SEQUENCE [LARGE SCALE GENOMIC DNA]</scope>
    <source>
        <strain evidence="1 2">B210</strain>
    </source>
</reference>
<sequence length="158" mass="17474">MKSRTLLADELPLVVNALCAAEVGPPEMVKRAADIARIIAYPTARAAISGPRALVAHVALRRSASGITLREQIFVRETVVDAELRLPLYLLIHEMAHVVQFLRDGTTNFLARYLAEYSRGLLAGMGDHQAYLNISYEVEARLAETYLPPHLRRGPLMG</sequence>
<protein>
    <recommendedName>
        <fullName evidence="3">DUF4157 domain-containing protein</fullName>
    </recommendedName>
</protein>
<comment type="caution">
    <text evidence="1">The sequence shown here is derived from an EMBL/GenBank/DDBJ whole genome shotgun (WGS) entry which is preliminary data.</text>
</comment>
<evidence type="ECO:0008006" key="3">
    <source>
        <dbReference type="Google" id="ProtNLM"/>
    </source>
</evidence>
<gene>
    <name evidence="1" type="ORF">DL240_12525</name>
</gene>
<accession>A0A328C3R6</accession>
<name>A0A328C3R6_9DELT</name>
<dbReference type="Proteomes" id="UP000249169">
    <property type="component" value="Unassembled WGS sequence"/>
</dbReference>
<dbReference type="EMBL" id="QHKO01000005">
    <property type="protein sequence ID" value="RAL21674.1"/>
    <property type="molecule type" value="Genomic_DNA"/>
</dbReference>
<dbReference type="RefSeq" id="WP_111730239.1">
    <property type="nucleotide sequence ID" value="NZ_QHKO01000005.1"/>
</dbReference>
<evidence type="ECO:0000313" key="2">
    <source>
        <dbReference type="Proteomes" id="UP000249169"/>
    </source>
</evidence>
<proteinExistence type="predicted"/>
<evidence type="ECO:0000313" key="1">
    <source>
        <dbReference type="EMBL" id="RAL21674.1"/>
    </source>
</evidence>
<organism evidence="1 2">
    <name type="scientific">Lujinxingia litoralis</name>
    <dbReference type="NCBI Taxonomy" id="2211119"/>
    <lineage>
        <taxon>Bacteria</taxon>
        <taxon>Deltaproteobacteria</taxon>
        <taxon>Bradymonadales</taxon>
        <taxon>Lujinxingiaceae</taxon>
        <taxon>Lujinxingia</taxon>
    </lineage>
</organism>
<dbReference type="OrthoDB" id="5507286at2"/>
<keyword evidence="2" id="KW-1185">Reference proteome</keyword>